<reference evidence="4 5" key="1">
    <citation type="submission" date="2020-02" db="EMBL/GenBank/DDBJ databases">
        <title>Draft genome sequence of two Spirosoma agri KCTC 52727 and Spirosoma terrae KCTC 52035.</title>
        <authorList>
            <person name="Rojas J."/>
            <person name="Ambika Manirajan B."/>
            <person name="Ratering S."/>
            <person name="Suarez C."/>
            <person name="Schnell S."/>
        </authorList>
    </citation>
    <scope>NUCLEOTIDE SEQUENCE [LARGE SCALE GENOMIC DNA]</scope>
    <source>
        <strain evidence="4 5">KCTC 52727</strain>
    </source>
</reference>
<feature type="region of interest" description="Disordered" evidence="1">
    <location>
        <begin position="654"/>
        <end position="713"/>
    </location>
</feature>
<dbReference type="PANTHER" id="PTHR34819:SF3">
    <property type="entry name" value="CELL SURFACE PROTEIN"/>
    <property type="match status" value="1"/>
</dbReference>
<dbReference type="CDD" id="cd00063">
    <property type="entry name" value="FN3"/>
    <property type="match status" value="1"/>
</dbReference>
<comment type="caution">
    <text evidence="4">The sequence shown here is derived from an EMBL/GenBank/DDBJ whole genome shotgun (WGS) entry which is preliminary data.</text>
</comment>
<dbReference type="GO" id="GO:0008237">
    <property type="term" value="F:metallopeptidase activity"/>
    <property type="evidence" value="ECO:0007669"/>
    <property type="project" value="InterPro"/>
</dbReference>
<feature type="signal peptide" evidence="2">
    <location>
        <begin position="1"/>
        <end position="22"/>
    </location>
</feature>
<dbReference type="InterPro" id="IPR036116">
    <property type="entry name" value="FN3_sf"/>
</dbReference>
<evidence type="ECO:0000256" key="2">
    <source>
        <dbReference type="SAM" id="SignalP"/>
    </source>
</evidence>
<dbReference type="InterPro" id="IPR003961">
    <property type="entry name" value="FN3_dom"/>
</dbReference>
<dbReference type="Pfam" id="PF05572">
    <property type="entry name" value="Peptidase_M43"/>
    <property type="match status" value="1"/>
</dbReference>
<sequence length="850" mass="89120">MAFYIRVLVAFLSGMLPFFSLAQRAPVTDPPVCGTPDLTDSKRRALSSEAAFALSEKQASGQPTTGVAYVPIRPHIYRRSDGTGGLTLDKLNNIIAITNSYYQLNGSGIQFYFCGTSPEYIDNDNLYNSFPAYNETITNGHDALNAMNQYYVNGFNQSGLGGYANFPANNINSTRSFILNESDEIDLANRLLPHELGHSFNLYHTFGNSGSGTTELVTRGAGANCTIAGDELCDTPADPYGLSGANVPYINGCQTYTGSATDANGERYAPSISNIMSYYFPCTHDFTPGQYERMQAGLALRQTHTAYSLDCPATSVPAPTNVAATISNGNVVISWQDNGSTEMGYFIERSTAPATNFVPIGGVGANRTTYTDTRATALTTYYYRIRPSNSTTQGISTTGSITTPPCRPTYNAYACTGGDGLDGFVINGAVISQSSGCSAGGYSAGSVVSGTVLAGQSASFTAKLLPSSYKQGVTIWADLDRDGLFDSTKNELLYKTSALVTGQFSGNLVLPATLTTGPMTIRVIVAYNVIPTDACGSYLYGETEDYQVLVAGAASADLSLRMQTDIRTPALNQPVSFSVTIQNNGPDNATNISWQNNLPPNFSFVSGETGVINSGSSVGGSGISIATGASATFVYQLKPTQPGLYLNSAQILTSSLPDPTSQPGSGTGDGQDDTATIDIRTNDNNTTVFSSPNPNQTPLPTTIPNQPAPDPAKADLSLQFRVSTRTPNVGQPVTFTVIVANAGGISAGAIVVRDTLQGMSFVNSPTGASSVGSGNNYTIIEGTINSLAAGSTAQIIFTAMPSAVGYLTNAAQIWSANTPDPDSTPGSATPTGNNLNGEDDVSAVDMRVVP</sequence>
<dbReference type="Proteomes" id="UP000477386">
    <property type="component" value="Unassembled WGS sequence"/>
</dbReference>
<organism evidence="4 5">
    <name type="scientific">Spirosoma agri</name>
    <dbReference type="NCBI Taxonomy" id="1987381"/>
    <lineage>
        <taxon>Bacteria</taxon>
        <taxon>Pseudomonadati</taxon>
        <taxon>Bacteroidota</taxon>
        <taxon>Cytophagia</taxon>
        <taxon>Cytophagales</taxon>
        <taxon>Cytophagaceae</taxon>
        <taxon>Spirosoma</taxon>
    </lineage>
</organism>
<feature type="region of interest" description="Disordered" evidence="1">
    <location>
        <begin position="817"/>
        <end position="850"/>
    </location>
</feature>
<keyword evidence="2" id="KW-0732">Signal</keyword>
<dbReference type="SUPFAM" id="SSF49265">
    <property type="entry name" value="Fibronectin type III"/>
    <property type="match status" value="1"/>
</dbReference>
<feature type="compositionally biased region" description="Polar residues" evidence="1">
    <location>
        <begin position="688"/>
        <end position="705"/>
    </location>
</feature>
<dbReference type="InterPro" id="IPR045474">
    <property type="entry name" value="GEVED"/>
</dbReference>
<dbReference type="InterPro" id="IPR051172">
    <property type="entry name" value="Chlamydia_OmcB"/>
</dbReference>
<dbReference type="Pfam" id="PF01345">
    <property type="entry name" value="DUF11"/>
    <property type="match status" value="2"/>
</dbReference>
<dbReference type="Pfam" id="PF20009">
    <property type="entry name" value="GEVED"/>
    <property type="match status" value="1"/>
</dbReference>
<keyword evidence="5" id="KW-1185">Reference proteome</keyword>
<gene>
    <name evidence="4" type="ORF">GK091_02110</name>
</gene>
<dbReference type="InterPro" id="IPR047589">
    <property type="entry name" value="DUF11_rpt"/>
</dbReference>
<dbReference type="PANTHER" id="PTHR34819">
    <property type="entry name" value="LARGE CYSTEINE-RICH PERIPLASMIC PROTEIN OMCB"/>
    <property type="match status" value="1"/>
</dbReference>
<dbReference type="InterPro" id="IPR013783">
    <property type="entry name" value="Ig-like_fold"/>
</dbReference>
<evidence type="ECO:0000313" key="5">
    <source>
        <dbReference type="Proteomes" id="UP000477386"/>
    </source>
</evidence>
<evidence type="ECO:0000313" key="4">
    <source>
        <dbReference type="EMBL" id="NEU65659.1"/>
    </source>
</evidence>
<dbReference type="AlphaFoldDB" id="A0A6M0IBU3"/>
<dbReference type="Gene3D" id="2.60.40.10">
    <property type="entry name" value="Immunoglobulins"/>
    <property type="match status" value="3"/>
</dbReference>
<dbReference type="EMBL" id="JAAGNZ010000001">
    <property type="protein sequence ID" value="NEU65659.1"/>
    <property type="molecule type" value="Genomic_DNA"/>
</dbReference>
<feature type="compositionally biased region" description="Polar residues" evidence="1">
    <location>
        <begin position="654"/>
        <end position="664"/>
    </location>
</feature>
<dbReference type="Gene3D" id="3.40.390.10">
    <property type="entry name" value="Collagenase (Catalytic Domain)"/>
    <property type="match status" value="1"/>
</dbReference>
<dbReference type="InterPro" id="IPR008754">
    <property type="entry name" value="Peptidase_M43"/>
</dbReference>
<evidence type="ECO:0000256" key="1">
    <source>
        <dbReference type="SAM" id="MobiDB-lite"/>
    </source>
</evidence>
<proteinExistence type="predicted"/>
<dbReference type="PROSITE" id="PS50853">
    <property type="entry name" value="FN3"/>
    <property type="match status" value="1"/>
</dbReference>
<dbReference type="InterPro" id="IPR001434">
    <property type="entry name" value="OmcB-like_DUF11"/>
</dbReference>
<feature type="domain" description="Fibronectin type-III" evidence="3">
    <location>
        <begin position="316"/>
        <end position="406"/>
    </location>
</feature>
<dbReference type="SUPFAM" id="SSF55486">
    <property type="entry name" value="Metalloproteases ('zincins'), catalytic domain"/>
    <property type="match status" value="1"/>
</dbReference>
<feature type="compositionally biased region" description="Polar residues" evidence="1">
    <location>
        <begin position="817"/>
        <end position="836"/>
    </location>
</feature>
<feature type="compositionally biased region" description="Low complexity" evidence="1">
    <location>
        <begin position="673"/>
        <end position="687"/>
    </location>
</feature>
<protein>
    <submittedName>
        <fullName evidence="4">DUF11 domain-containing protein</fullName>
    </submittedName>
</protein>
<evidence type="ECO:0000259" key="3">
    <source>
        <dbReference type="PROSITE" id="PS50853"/>
    </source>
</evidence>
<feature type="chain" id="PRO_5026742186" evidence="2">
    <location>
        <begin position="23"/>
        <end position="850"/>
    </location>
</feature>
<dbReference type="NCBIfam" id="TIGR01451">
    <property type="entry name" value="B_ant_repeat"/>
    <property type="match status" value="2"/>
</dbReference>
<name>A0A6M0IBU3_9BACT</name>
<accession>A0A6M0IBU3</accession>
<dbReference type="InterPro" id="IPR024079">
    <property type="entry name" value="MetalloPept_cat_dom_sf"/>
</dbReference>